<evidence type="ECO:0000313" key="2">
    <source>
        <dbReference type="Proteomes" id="UP000295351"/>
    </source>
</evidence>
<dbReference type="CDD" id="cd08916">
    <property type="entry name" value="TrHb3_P"/>
    <property type="match status" value="1"/>
</dbReference>
<dbReference type="SUPFAM" id="SSF46458">
    <property type="entry name" value="Globin-like"/>
    <property type="match status" value="1"/>
</dbReference>
<keyword evidence="2" id="KW-1185">Reference proteome</keyword>
<proteinExistence type="predicted"/>
<protein>
    <submittedName>
        <fullName evidence="1">Hemoglobin</fullName>
    </submittedName>
</protein>
<comment type="caution">
    <text evidence="1">The sequence shown here is derived from an EMBL/GenBank/DDBJ whole genome shotgun (WGS) entry which is preliminary data.</text>
</comment>
<dbReference type="AlphaFoldDB" id="A0A4R2CVI0"/>
<dbReference type="GO" id="GO:0020037">
    <property type="term" value="F:heme binding"/>
    <property type="evidence" value="ECO:0007669"/>
    <property type="project" value="InterPro"/>
</dbReference>
<name>A0A4R2CVI0_SHIGR</name>
<dbReference type="Proteomes" id="UP000295351">
    <property type="component" value="Unassembled WGS sequence"/>
</dbReference>
<sequence length="155" mass="17655">MRGRPAPDRTIVIDGKPLPEVLDEAMIHAVVHGFYDGIRKDPLLGPIFDGAIAPEEWPVHLAKMRDFWSATLLRTDRYEGRPLPPHLAIPELEEQHFRRWLTLFRATVERLCPPEVADLFLDRALRIAHSFRLAIAFSRGEDSMAVTPISREAIS</sequence>
<evidence type="ECO:0000313" key="1">
    <source>
        <dbReference type="EMBL" id="TCN45527.1"/>
    </source>
</evidence>
<dbReference type="InterPro" id="IPR009050">
    <property type="entry name" value="Globin-like_sf"/>
</dbReference>
<dbReference type="EMBL" id="SLVX01000006">
    <property type="protein sequence ID" value="TCN45527.1"/>
    <property type="molecule type" value="Genomic_DNA"/>
</dbReference>
<organism evidence="1 2">
    <name type="scientific">Shinella granuli</name>
    <dbReference type="NCBI Taxonomy" id="323621"/>
    <lineage>
        <taxon>Bacteria</taxon>
        <taxon>Pseudomonadati</taxon>
        <taxon>Pseudomonadota</taxon>
        <taxon>Alphaproteobacteria</taxon>
        <taxon>Hyphomicrobiales</taxon>
        <taxon>Rhizobiaceae</taxon>
        <taxon>Shinella</taxon>
    </lineage>
</organism>
<accession>A0A4R2CVI0</accession>
<reference evidence="1 2" key="1">
    <citation type="submission" date="2019-03" db="EMBL/GenBank/DDBJ databases">
        <title>Genomic Encyclopedia of Type Strains, Phase IV (KMG-IV): sequencing the most valuable type-strain genomes for metagenomic binning, comparative biology and taxonomic classification.</title>
        <authorList>
            <person name="Goeker M."/>
        </authorList>
    </citation>
    <scope>NUCLEOTIDE SEQUENCE [LARGE SCALE GENOMIC DNA]</scope>
    <source>
        <strain evidence="1 2">DSM 18401</strain>
    </source>
</reference>
<gene>
    <name evidence="1" type="ORF">EV665_1063</name>
</gene>
<dbReference type="Gene3D" id="1.10.490.10">
    <property type="entry name" value="Globins"/>
    <property type="match status" value="1"/>
</dbReference>
<dbReference type="GO" id="GO:0019825">
    <property type="term" value="F:oxygen binding"/>
    <property type="evidence" value="ECO:0007669"/>
    <property type="project" value="InterPro"/>
</dbReference>
<dbReference type="RefSeq" id="WP_133034242.1">
    <property type="nucleotide sequence ID" value="NZ_BAABEI010000012.1"/>
</dbReference>
<dbReference type="InterPro" id="IPR012292">
    <property type="entry name" value="Globin/Proto"/>
</dbReference>